<feature type="domain" description="DUF3502" evidence="2">
    <location>
        <begin position="420"/>
        <end position="488"/>
    </location>
</feature>
<dbReference type="SUPFAM" id="SSF53850">
    <property type="entry name" value="Periplasmic binding protein-like II"/>
    <property type="match status" value="1"/>
</dbReference>
<evidence type="ECO:0000259" key="2">
    <source>
        <dbReference type="Pfam" id="PF12010"/>
    </source>
</evidence>
<dbReference type="PANTHER" id="PTHR43649">
    <property type="entry name" value="ARABINOSE-BINDING PROTEIN-RELATED"/>
    <property type="match status" value="1"/>
</dbReference>
<reference evidence="3 4" key="1">
    <citation type="submission" date="2017-03" db="EMBL/GenBank/DDBJ databases">
        <title>Genome sequence of Clostridium oryzae DSM 28571.</title>
        <authorList>
            <person name="Poehlein A."/>
            <person name="Daniel R."/>
        </authorList>
    </citation>
    <scope>NUCLEOTIDE SEQUENCE [LARGE SCALE GENOMIC DNA]</scope>
    <source>
        <strain evidence="3 4">DSM 28571</strain>
    </source>
</reference>
<comment type="caution">
    <text evidence="3">The sequence shown here is derived from an EMBL/GenBank/DDBJ whole genome shotgun (WGS) entry which is preliminary data.</text>
</comment>
<keyword evidence="1" id="KW-0732">Signal</keyword>
<gene>
    <name evidence="3" type="ORF">CLORY_04640</name>
</gene>
<dbReference type="AlphaFoldDB" id="A0A1V4IXB9"/>
<keyword evidence="4" id="KW-1185">Reference proteome</keyword>
<evidence type="ECO:0000313" key="4">
    <source>
        <dbReference type="Proteomes" id="UP000190080"/>
    </source>
</evidence>
<dbReference type="InterPro" id="IPR022627">
    <property type="entry name" value="DUF3502"/>
</dbReference>
<dbReference type="Proteomes" id="UP000190080">
    <property type="component" value="Unassembled WGS sequence"/>
</dbReference>
<dbReference type="STRING" id="1450648.CLORY_04640"/>
<organism evidence="3 4">
    <name type="scientific">Clostridium oryzae</name>
    <dbReference type="NCBI Taxonomy" id="1450648"/>
    <lineage>
        <taxon>Bacteria</taxon>
        <taxon>Bacillati</taxon>
        <taxon>Bacillota</taxon>
        <taxon>Clostridia</taxon>
        <taxon>Eubacteriales</taxon>
        <taxon>Clostridiaceae</taxon>
        <taxon>Clostridium</taxon>
    </lineage>
</organism>
<dbReference type="PANTHER" id="PTHR43649:SF17">
    <property type="entry name" value="ABC TRANSPORTER SOLUTE BINDING PROTEIN-SUGAR TRANSPORT"/>
    <property type="match status" value="1"/>
</dbReference>
<accession>A0A1V4IXB9</accession>
<evidence type="ECO:0000256" key="1">
    <source>
        <dbReference type="SAM" id="SignalP"/>
    </source>
</evidence>
<dbReference type="OrthoDB" id="2636783at2"/>
<dbReference type="EMBL" id="MZGV01000003">
    <property type="protein sequence ID" value="OPJ64596.1"/>
    <property type="molecule type" value="Genomic_DNA"/>
</dbReference>
<dbReference type="InterPro" id="IPR050490">
    <property type="entry name" value="Bact_solute-bd_prot1"/>
</dbReference>
<protein>
    <recommendedName>
        <fullName evidence="2">DUF3502 domain-containing protein</fullName>
    </recommendedName>
</protein>
<sequence>MKHKKIICTVLSVLMAGAVITGCGKKDSGTASKSDGKLKPYTIKFYQIGTPQKDTSDVIKAANKYLKKKINATLDFQFIDWGDYTSKMQVMINSGEKFDIAFTCSWANDYVSNAKKGAFLALDDLMDKYGKDMKQVIDPKLLSSNKVNGKLYAVPANKEIAQQRVFRFNDKYVQKYHIDISKLNTYESLEPVLKKIHAAEPDMKSVYRAESSPVELNLDELSGTSAIDMDIDAKDNKFKNFFEFDKTKNFLKLMRKYYKAGYIRSDAVAASKNGTDCDKTGNWFVDTSTTQPYADKLWSASFGYKVDTVGIGTPVINNSSVSGSMLGISVTAEDPDRDMMFLNLLNTDKYLRNLLNYGIEGKHYTKNSDGTISITSEGTKNYSVPGYAFGNLFNTYLTKGTPKDKWQKFKEFNESAISAPTLGFSFDQTPVKTELASLANIMDEYRTPLVTGSVDPDQYTKKAVDKLKAAGIDKVIAEAQKQFDAWKK</sequence>
<feature type="signal peptide" evidence="1">
    <location>
        <begin position="1"/>
        <end position="21"/>
    </location>
</feature>
<dbReference type="Gene3D" id="3.40.190.10">
    <property type="entry name" value="Periplasmic binding protein-like II"/>
    <property type="match status" value="2"/>
</dbReference>
<dbReference type="RefSeq" id="WP_079421920.1">
    <property type="nucleotide sequence ID" value="NZ_MZGV01000003.1"/>
</dbReference>
<dbReference type="PROSITE" id="PS51257">
    <property type="entry name" value="PROKAR_LIPOPROTEIN"/>
    <property type="match status" value="1"/>
</dbReference>
<name>A0A1V4IXB9_9CLOT</name>
<dbReference type="Pfam" id="PF12010">
    <property type="entry name" value="DUF3502"/>
    <property type="match status" value="1"/>
</dbReference>
<proteinExistence type="predicted"/>
<evidence type="ECO:0000313" key="3">
    <source>
        <dbReference type="EMBL" id="OPJ64596.1"/>
    </source>
</evidence>
<feature type="chain" id="PRO_5039384408" description="DUF3502 domain-containing protein" evidence="1">
    <location>
        <begin position="22"/>
        <end position="488"/>
    </location>
</feature>